<sequence>MSKILNSRCAYGITNGLCKKAISVGLDAGITAIETLNKFFENFIRQNSVNPECVSTNSVENNIRSDNESDESDLDISQENDLFFNISTVQDPVVRKRKGALRVKHIKSSSEPKTSHSNNNGSLKEKAKGICFCSYCKQPNHYYAKTCTIAL</sequence>
<gene>
    <name evidence="2" type="ORF">F8M41_010470</name>
</gene>
<evidence type="ECO:0000256" key="1">
    <source>
        <dbReference type="SAM" id="MobiDB-lite"/>
    </source>
</evidence>
<name>A0A8H4EQ50_GIGMA</name>
<evidence type="ECO:0000313" key="3">
    <source>
        <dbReference type="Proteomes" id="UP000439903"/>
    </source>
</evidence>
<organism evidence="2 3">
    <name type="scientific">Gigaspora margarita</name>
    <dbReference type="NCBI Taxonomy" id="4874"/>
    <lineage>
        <taxon>Eukaryota</taxon>
        <taxon>Fungi</taxon>
        <taxon>Fungi incertae sedis</taxon>
        <taxon>Mucoromycota</taxon>
        <taxon>Glomeromycotina</taxon>
        <taxon>Glomeromycetes</taxon>
        <taxon>Diversisporales</taxon>
        <taxon>Gigasporaceae</taxon>
        <taxon>Gigaspora</taxon>
    </lineage>
</organism>
<comment type="caution">
    <text evidence="2">The sequence shown here is derived from an EMBL/GenBank/DDBJ whole genome shotgun (WGS) entry which is preliminary data.</text>
</comment>
<dbReference type="OrthoDB" id="2437546at2759"/>
<dbReference type="Proteomes" id="UP000439903">
    <property type="component" value="Unassembled WGS sequence"/>
</dbReference>
<proteinExistence type="predicted"/>
<dbReference type="AlphaFoldDB" id="A0A8H4EQ50"/>
<reference evidence="2 3" key="1">
    <citation type="journal article" date="2019" name="Environ. Microbiol.">
        <title>At the nexus of three kingdoms: the genome of the mycorrhizal fungus Gigaspora margarita provides insights into plant, endobacterial and fungal interactions.</title>
        <authorList>
            <person name="Venice F."/>
            <person name="Ghignone S."/>
            <person name="Salvioli di Fossalunga A."/>
            <person name="Amselem J."/>
            <person name="Novero M."/>
            <person name="Xianan X."/>
            <person name="Sedzielewska Toro K."/>
            <person name="Morin E."/>
            <person name="Lipzen A."/>
            <person name="Grigoriev I.V."/>
            <person name="Henrissat B."/>
            <person name="Martin F.M."/>
            <person name="Bonfante P."/>
        </authorList>
    </citation>
    <scope>NUCLEOTIDE SEQUENCE [LARGE SCALE GENOMIC DNA]</scope>
    <source>
        <strain evidence="2 3">BEG34</strain>
    </source>
</reference>
<protein>
    <submittedName>
        <fullName evidence="2">Uncharacterized protein</fullName>
    </submittedName>
</protein>
<dbReference type="EMBL" id="WTPW01000219">
    <property type="protein sequence ID" value="KAF0533483.1"/>
    <property type="molecule type" value="Genomic_DNA"/>
</dbReference>
<accession>A0A8H4EQ50</accession>
<evidence type="ECO:0000313" key="2">
    <source>
        <dbReference type="EMBL" id="KAF0533483.1"/>
    </source>
</evidence>
<feature type="region of interest" description="Disordered" evidence="1">
    <location>
        <begin position="102"/>
        <end position="121"/>
    </location>
</feature>
<keyword evidence="3" id="KW-1185">Reference proteome</keyword>